<dbReference type="Pfam" id="PF02645">
    <property type="entry name" value="DegV"/>
    <property type="match status" value="1"/>
</dbReference>
<dbReference type="PANTHER" id="PTHR33434">
    <property type="entry name" value="DEGV DOMAIN-CONTAINING PROTEIN DR_1986-RELATED"/>
    <property type="match status" value="1"/>
</dbReference>
<sequence length="280" mass="31975">MKKIAWITDSTCGLSQDFIDQHNIFVLPMIVIINNISYREDIDITKDEVYQLLQQHGEGAKTSQPPFGEFVELYKRLKDEYEIGIALHASSQLTGTYQSSMSAAKMEDFQVEVIDSKIGSYALGKMIKKGIQMEQEGKSYDEIVRVLKTYPDQTEMYLLPRSLEQLKRSGRVSTTQAVFANLLKINLILQFDNGKVIVEEKIRSQKKAVKHLFQKIEEVYRSGRVDEIGIMHAGAKELAEQWKDELKHLYENLKIRVEPLVPVAGIHTGHGTMAISWLKI</sequence>
<reference evidence="3" key="1">
    <citation type="journal article" date="2019" name="Int. J. Syst. Evol. Microbiol.">
        <title>The Global Catalogue of Microorganisms (GCM) 10K type strain sequencing project: providing services to taxonomists for standard genome sequencing and annotation.</title>
        <authorList>
            <consortium name="The Broad Institute Genomics Platform"/>
            <consortium name="The Broad Institute Genome Sequencing Center for Infectious Disease"/>
            <person name="Wu L."/>
            <person name="Ma J."/>
        </authorList>
    </citation>
    <scope>NUCLEOTIDE SEQUENCE [LARGE SCALE GENOMIC DNA]</scope>
    <source>
        <strain evidence="3">JCM 17250</strain>
    </source>
</reference>
<dbReference type="SUPFAM" id="SSF82549">
    <property type="entry name" value="DAK1/DegV-like"/>
    <property type="match status" value="1"/>
</dbReference>
<dbReference type="Proteomes" id="UP001501734">
    <property type="component" value="Unassembled WGS sequence"/>
</dbReference>
<protein>
    <submittedName>
        <fullName evidence="2">Fatty acid kinase binding subunit FakB2</fullName>
    </submittedName>
</protein>
<dbReference type="Gene3D" id="3.40.50.10170">
    <property type="match status" value="1"/>
</dbReference>
<dbReference type="InterPro" id="IPR050270">
    <property type="entry name" value="DegV_domain_contain"/>
</dbReference>
<dbReference type="InterPro" id="IPR003797">
    <property type="entry name" value="DegV"/>
</dbReference>
<dbReference type="EMBL" id="BAABDL010000050">
    <property type="protein sequence ID" value="GAA4064726.1"/>
    <property type="molecule type" value="Genomic_DNA"/>
</dbReference>
<dbReference type="GO" id="GO:0016301">
    <property type="term" value="F:kinase activity"/>
    <property type="evidence" value="ECO:0007669"/>
    <property type="project" value="UniProtKB-KW"/>
</dbReference>
<dbReference type="Gene3D" id="3.30.1180.10">
    <property type="match status" value="1"/>
</dbReference>
<organism evidence="2 3">
    <name type="scientific">Amphibacillus indicireducens</name>
    <dbReference type="NCBI Taxonomy" id="1076330"/>
    <lineage>
        <taxon>Bacteria</taxon>
        <taxon>Bacillati</taxon>
        <taxon>Bacillota</taxon>
        <taxon>Bacilli</taxon>
        <taxon>Bacillales</taxon>
        <taxon>Bacillaceae</taxon>
        <taxon>Amphibacillus</taxon>
    </lineage>
</organism>
<keyword evidence="1" id="KW-0446">Lipid-binding</keyword>
<accession>A0ABP7VD31</accession>
<name>A0ABP7VD31_9BACI</name>
<comment type="caution">
    <text evidence="2">The sequence shown here is derived from an EMBL/GenBank/DDBJ whole genome shotgun (WGS) entry which is preliminary data.</text>
</comment>
<dbReference type="NCBIfam" id="TIGR00762">
    <property type="entry name" value="DegV"/>
    <property type="match status" value="1"/>
</dbReference>
<evidence type="ECO:0000313" key="2">
    <source>
        <dbReference type="EMBL" id="GAA4064726.1"/>
    </source>
</evidence>
<gene>
    <name evidence="2" type="primary">fakB2</name>
    <name evidence="2" type="ORF">GCM10022410_08990</name>
</gene>
<keyword evidence="2" id="KW-0808">Transferase</keyword>
<keyword evidence="2" id="KW-0418">Kinase</keyword>
<dbReference type="PROSITE" id="PS51482">
    <property type="entry name" value="DEGV"/>
    <property type="match status" value="1"/>
</dbReference>
<proteinExistence type="predicted"/>
<dbReference type="PANTHER" id="PTHR33434:SF2">
    <property type="entry name" value="FATTY ACID-BINDING PROTEIN TM_1468"/>
    <property type="match status" value="1"/>
</dbReference>
<evidence type="ECO:0000256" key="1">
    <source>
        <dbReference type="ARBA" id="ARBA00023121"/>
    </source>
</evidence>
<dbReference type="InterPro" id="IPR043168">
    <property type="entry name" value="DegV_C"/>
</dbReference>
<keyword evidence="3" id="KW-1185">Reference proteome</keyword>
<dbReference type="RefSeq" id="WP_344910767.1">
    <property type="nucleotide sequence ID" value="NZ_BAABDL010000050.1"/>
</dbReference>
<evidence type="ECO:0000313" key="3">
    <source>
        <dbReference type="Proteomes" id="UP001501734"/>
    </source>
</evidence>